<dbReference type="SUPFAM" id="SSF55961">
    <property type="entry name" value="Bet v1-like"/>
    <property type="match status" value="1"/>
</dbReference>
<name>A0ABP6NW38_9ACTN</name>
<proteinExistence type="inferred from homology"/>
<sequence>MAKTQITAEPGTQRVVIEREFEAPRELVFRAYTEPELLVRWLGPRELTMTVEEFDVRDGGRWRYVHTDAEGNVYGFHGVFHGTPSPDLTVQTFEFEGTPGHVCLESMTMEERDGRTLVRALSVFQSVEDRDGMIASGMEQGVREGDEKLEALLAELQAG</sequence>
<dbReference type="InterPro" id="IPR023393">
    <property type="entry name" value="START-like_dom_sf"/>
</dbReference>
<dbReference type="CDD" id="cd07826">
    <property type="entry name" value="SRPBCC_CalC_Aha1-like_9"/>
    <property type="match status" value="1"/>
</dbReference>
<comment type="caution">
    <text evidence="3">The sequence shown here is derived from an EMBL/GenBank/DDBJ whole genome shotgun (WGS) entry which is preliminary data.</text>
</comment>
<reference evidence="4" key="1">
    <citation type="journal article" date="2019" name="Int. J. Syst. Evol. Microbiol.">
        <title>The Global Catalogue of Microorganisms (GCM) 10K type strain sequencing project: providing services to taxonomists for standard genome sequencing and annotation.</title>
        <authorList>
            <consortium name="The Broad Institute Genomics Platform"/>
            <consortium name="The Broad Institute Genome Sequencing Center for Infectious Disease"/>
            <person name="Wu L."/>
            <person name="Ma J."/>
        </authorList>
    </citation>
    <scope>NUCLEOTIDE SEQUENCE [LARGE SCALE GENOMIC DNA]</scope>
    <source>
        <strain evidence="4">JCM 9373</strain>
    </source>
</reference>
<protein>
    <submittedName>
        <fullName evidence="3">SRPBCC family protein</fullName>
    </submittedName>
</protein>
<dbReference type="Pfam" id="PF08327">
    <property type="entry name" value="AHSA1"/>
    <property type="match status" value="1"/>
</dbReference>
<organism evidence="3 4">
    <name type="scientific">Planomonospora alba</name>
    <dbReference type="NCBI Taxonomy" id="161354"/>
    <lineage>
        <taxon>Bacteria</taxon>
        <taxon>Bacillati</taxon>
        <taxon>Actinomycetota</taxon>
        <taxon>Actinomycetes</taxon>
        <taxon>Streptosporangiales</taxon>
        <taxon>Streptosporangiaceae</taxon>
        <taxon>Planomonospora</taxon>
    </lineage>
</organism>
<evidence type="ECO:0000259" key="2">
    <source>
        <dbReference type="Pfam" id="PF08327"/>
    </source>
</evidence>
<dbReference type="RefSeq" id="WP_344864864.1">
    <property type="nucleotide sequence ID" value="NZ_BAAAUT010000060.1"/>
</dbReference>
<dbReference type="InterPro" id="IPR013538">
    <property type="entry name" value="ASHA1/2-like_C"/>
</dbReference>
<keyword evidence="4" id="KW-1185">Reference proteome</keyword>
<gene>
    <name evidence="3" type="ORF">GCM10010466_57160</name>
</gene>
<evidence type="ECO:0000256" key="1">
    <source>
        <dbReference type="ARBA" id="ARBA00006817"/>
    </source>
</evidence>
<dbReference type="Gene3D" id="3.30.530.20">
    <property type="match status" value="1"/>
</dbReference>
<evidence type="ECO:0000313" key="3">
    <source>
        <dbReference type="EMBL" id="GAA3158951.1"/>
    </source>
</evidence>
<dbReference type="Proteomes" id="UP001500320">
    <property type="component" value="Unassembled WGS sequence"/>
</dbReference>
<accession>A0ABP6NW38</accession>
<evidence type="ECO:0000313" key="4">
    <source>
        <dbReference type="Proteomes" id="UP001500320"/>
    </source>
</evidence>
<comment type="similarity">
    <text evidence="1">Belongs to the AHA1 family.</text>
</comment>
<feature type="domain" description="Activator of Hsp90 ATPase homologue 1/2-like C-terminal" evidence="2">
    <location>
        <begin position="23"/>
        <end position="153"/>
    </location>
</feature>
<dbReference type="EMBL" id="BAAAUT010000060">
    <property type="protein sequence ID" value="GAA3158951.1"/>
    <property type="molecule type" value="Genomic_DNA"/>
</dbReference>